<dbReference type="GO" id="GO:0043068">
    <property type="term" value="P:positive regulation of programmed cell death"/>
    <property type="evidence" value="ECO:0007669"/>
    <property type="project" value="UniProtKB-ARBA"/>
</dbReference>
<evidence type="ECO:0000256" key="4">
    <source>
        <dbReference type="ARBA" id="ARBA00022490"/>
    </source>
</evidence>
<dbReference type="GO" id="GO:0005737">
    <property type="term" value="C:cytoplasm"/>
    <property type="evidence" value="ECO:0007669"/>
    <property type="project" value="UniProtKB-SubCell"/>
</dbReference>
<evidence type="ECO:0000259" key="10">
    <source>
        <dbReference type="PROSITE" id="PS50104"/>
    </source>
</evidence>
<keyword evidence="7" id="KW-0539">Nucleus</keyword>
<evidence type="ECO:0000256" key="6">
    <source>
        <dbReference type="ARBA" id="ARBA00023027"/>
    </source>
</evidence>
<keyword evidence="6" id="KW-0520">NAD</keyword>
<comment type="caution">
    <text evidence="11">The sequence shown here is derived from an EMBL/GenBank/DDBJ whole genome shotgun (WGS) entry which is preliminary data.</text>
</comment>
<dbReference type="GO" id="GO:0050832">
    <property type="term" value="P:defense response to fungus"/>
    <property type="evidence" value="ECO:0007669"/>
    <property type="project" value="UniProtKB-ARBA"/>
</dbReference>
<evidence type="ECO:0000256" key="7">
    <source>
        <dbReference type="ARBA" id="ARBA00023242"/>
    </source>
</evidence>
<dbReference type="PROSITE" id="PS50104">
    <property type="entry name" value="TIR"/>
    <property type="match status" value="1"/>
</dbReference>
<evidence type="ECO:0000256" key="1">
    <source>
        <dbReference type="ARBA" id="ARBA00004123"/>
    </source>
</evidence>
<dbReference type="InterPro" id="IPR035897">
    <property type="entry name" value="Toll_tir_struct_dom_sf"/>
</dbReference>
<evidence type="ECO:0000313" key="11">
    <source>
        <dbReference type="EMBL" id="RVW62906.1"/>
    </source>
</evidence>
<dbReference type="GO" id="GO:0061809">
    <property type="term" value="F:NAD+ nucleosidase activity, cyclic ADP-ribose generating"/>
    <property type="evidence" value="ECO:0007669"/>
    <property type="project" value="UniProtKB-EC"/>
</dbReference>
<keyword evidence="5" id="KW-0378">Hydrolase</keyword>
<dbReference type="GO" id="GO:0005634">
    <property type="term" value="C:nucleus"/>
    <property type="evidence" value="ECO:0007669"/>
    <property type="project" value="UniProtKB-SubCell"/>
</dbReference>
<dbReference type="FunFam" id="3.40.50.10140:FF:000007">
    <property type="entry name" value="Disease resistance protein (TIR-NBS-LRR class)"/>
    <property type="match status" value="1"/>
</dbReference>
<dbReference type="SUPFAM" id="SSF52200">
    <property type="entry name" value="Toll/Interleukin receptor TIR domain"/>
    <property type="match status" value="1"/>
</dbReference>
<dbReference type="EC" id="3.2.2.6" evidence="3"/>
<evidence type="ECO:0000313" key="12">
    <source>
        <dbReference type="Proteomes" id="UP000288805"/>
    </source>
</evidence>
<dbReference type="GO" id="GO:0007165">
    <property type="term" value="P:signal transduction"/>
    <property type="evidence" value="ECO:0007669"/>
    <property type="project" value="InterPro"/>
</dbReference>
<keyword evidence="4" id="KW-0963">Cytoplasm</keyword>
<sequence>MASTSTQIASSSYSYSTHGYDYDVFLSFRGEDTRKNFTDHLYSALVANGVRTFRDDEELERGEIITTELLDAIEKSKIFIVVFSKYYAHSKWCLNELVKIVDRLMVMRHTVLPIFYHVEPSEVRKQTGSYGEAFVNHEQDVDVEKEKVEKWKAALREAGNISGWHLHNQ</sequence>
<dbReference type="AlphaFoldDB" id="A0A438FSH1"/>
<dbReference type="Proteomes" id="UP000288805">
    <property type="component" value="Unassembled WGS sequence"/>
</dbReference>
<evidence type="ECO:0000256" key="2">
    <source>
        <dbReference type="ARBA" id="ARBA00004496"/>
    </source>
</evidence>
<dbReference type="PANTHER" id="PTHR32009:SF39">
    <property type="entry name" value="TIR DOMAIN-CONTAINING PROTEIN"/>
    <property type="match status" value="1"/>
</dbReference>
<organism evidence="11 12">
    <name type="scientific">Vitis vinifera</name>
    <name type="common">Grape</name>
    <dbReference type="NCBI Taxonomy" id="29760"/>
    <lineage>
        <taxon>Eukaryota</taxon>
        <taxon>Viridiplantae</taxon>
        <taxon>Streptophyta</taxon>
        <taxon>Embryophyta</taxon>
        <taxon>Tracheophyta</taxon>
        <taxon>Spermatophyta</taxon>
        <taxon>Magnoliopsida</taxon>
        <taxon>eudicotyledons</taxon>
        <taxon>Gunneridae</taxon>
        <taxon>Pentapetalae</taxon>
        <taxon>rosids</taxon>
        <taxon>Vitales</taxon>
        <taxon>Vitaceae</taxon>
        <taxon>Viteae</taxon>
        <taxon>Vitis</taxon>
    </lineage>
</organism>
<accession>A0A438FSH1</accession>
<gene>
    <name evidence="11" type="primary">N_42</name>
    <name evidence="11" type="ORF">CK203_059767</name>
</gene>
<proteinExistence type="inferred from homology"/>
<evidence type="ECO:0000256" key="8">
    <source>
        <dbReference type="ARBA" id="ARBA00047304"/>
    </source>
</evidence>
<protein>
    <recommendedName>
        <fullName evidence="3">ADP-ribosyl cyclase/cyclic ADP-ribose hydrolase</fullName>
        <ecNumber evidence="3">3.2.2.6</ecNumber>
    </recommendedName>
</protein>
<dbReference type="Gene3D" id="3.40.50.10140">
    <property type="entry name" value="Toll/interleukin-1 receptor homology (TIR) domain"/>
    <property type="match status" value="1"/>
</dbReference>
<dbReference type="Pfam" id="PF01582">
    <property type="entry name" value="TIR"/>
    <property type="match status" value="1"/>
</dbReference>
<evidence type="ECO:0000256" key="9">
    <source>
        <dbReference type="ARBA" id="ARBA00061488"/>
    </source>
</evidence>
<dbReference type="InterPro" id="IPR000157">
    <property type="entry name" value="TIR_dom"/>
</dbReference>
<dbReference type="SMART" id="SM00255">
    <property type="entry name" value="TIR"/>
    <property type="match status" value="1"/>
</dbReference>
<name>A0A438FSH1_VITVI</name>
<comment type="subcellular location">
    <subcellularLocation>
        <location evidence="2">Cytoplasm</location>
    </subcellularLocation>
    <subcellularLocation>
        <location evidence="1">Nucleus</location>
    </subcellularLocation>
</comment>
<comment type="catalytic activity">
    <reaction evidence="8">
        <text>NAD(+) + H2O = ADP-D-ribose + nicotinamide + H(+)</text>
        <dbReference type="Rhea" id="RHEA:16301"/>
        <dbReference type="ChEBI" id="CHEBI:15377"/>
        <dbReference type="ChEBI" id="CHEBI:15378"/>
        <dbReference type="ChEBI" id="CHEBI:17154"/>
        <dbReference type="ChEBI" id="CHEBI:57540"/>
        <dbReference type="ChEBI" id="CHEBI:57967"/>
        <dbReference type="EC" id="3.2.2.6"/>
    </reaction>
    <physiologicalReaction direction="left-to-right" evidence="8">
        <dbReference type="Rhea" id="RHEA:16302"/>
    </physiologicalReaction>
</comment>
<dbReference type="PANTHER" id="PTHR32009">
    <property type="entry name" value="TMV RESISTANCE PROTEIN N-LIKE"/>
    <property type="match status" value="1"/>
</dbReference>
<feature type="domain" description="TIR" evidence="10">
    <location>
        <begin position="20"/>
        <end position="159"/>
    </location>
</feature>
<dbReference type="EMBL" id="QGNW01000756">
    <property type="protein sequence ID" value="RVW62906.1"/>
    <property type="molecule type" value="Genomic_DNA"/>
</dbReference>
<evidence type="ECO:0000256" key="5">
    <source>
        <dbReference type="ARBA" id="ARBA00022801"/>
    </source>
</evidence>
<evidence type="ECO:0000256" key="3">
    <source>
        <dbReference type="ARBA" id="ARBA00011982"/>
    </source>
</evidence>
<reference evidence="11 12" key="1">
    <citation type="journal article" date="2018" name="PLoS Genet.">
        <title>Population sequencing reveals clonal diversity and ancestral inbreeding in the grapevine cultivar Chardonnay.</title>
        <authorList>
            <person name="Roach M.J."/>
            <person name="Johnson D.L."/>
            <person name="Bohlmann J."/>
            <person name="van Vuuren H.J."/>
            <person name="Jones S.J."/>
            <person name="Pretorius I.S."/>
            <person name="Schmidt S.A."/>
            <person name="Borneman A.R."/>
        </authorList>
    </citation>
    <scope>NUCLEOTIDE SEQUENCE [LARGE SCALE GENOMIC DNA]</scope>
    <source>
        <strain evidence="12">cv. Chardonnay</strain>
        <tissue evidence="11">Leaf</tissue>
    </source>
</reference>
<comment type="similarity">
    <text evidence="9">Belongs to the disease resistance TIR-NB-LRR family.</text>
</comment>